<name>A0ABP1BZP8_9BRYO</name>
<keyword evidence="1" id="KW-0805">Transcription regulation</keyword>
<feature type="compositionally biased region" description="Low complexity" evidence="3">
    <location>
        <begin position="64"/>
        <end position="73"/>
    </location>
</feature>
<evidence type="ECO:0000256" key="3">
    <source>
        <dbReference type="SAM" id="MobiDB-lite"/>
    </source>
</evidence>
<feature type="region of interest" description="Disordered" evidence="3">
    <location>
        <begin position="286"/>
        <end position="309"/>
    </location>
</feature>
<protein>
    <submittedName>
        <fullName evidence="4">Uncharacterized protein</fullName>
    </submittedName>
</protein>
<dbReference type="EMBL" id="OZ023709">
    <property type="protein sequence ID" value="CAK9881951.1"/>
    <property type="molecule type" value="Genomic_DNA"/>
</dbReference>
<dbReference type="PANTHER" id="PTHR31636">
    <property type="entry name" value="OSJNBA0084A10.13 PROTEIN-RELATED"/>
    <property type="match status" value="1"/>
</dbReference>
<evidence type="ECO:0000313" key="5">
    <source>
        <dbReference type="Proteomes" id="UP001497522"/>
    </source>
</evidence>
<feature type="region of interest" description="Disordered" evidence="3">
    <location>
        <begin position="199"/>
        <end position="241"/>
    </location>
</feature>
<accession>A0ABP1BZP8</accession>
<evidence type="ECO:0000256" key="1">
    <source>
        <dbReference type="ARBA" id="ARBA00023015"/>
    </source>
</evidence>
<keyword evidence="5" id="KW-1185">Reference proteome</keyword>
<reference evidence="4" key="1">
    <citation type="submission" date="2024-03" db="EMBL/GenBank/DDBJ databases">
        <authorList>
            <consortium name="ELIXIR-Norway"/>
            <consortium name="Elixir Norway"/>
        </authorList>
    </citation>
    <scope>NUCLEOTIDE SEQUENCE</scope>
</reference>
<feature type="region of interest" description="Disordered" evidence="3">
    <location>
        <begin position="1"/>
        <end position="82"/>
    </location>
</feature>
<dbReference type="Pfam" id="PF03514">
    <property type="entry name" value="GRAS"/>
    <property type="match status" value="1"/>
</dbReference>
<organism evidence="4 5">
    <name type="scientific">Sphagnum jensenii</name>
    <dbReference type="NCBI Taxonomy" id="128206"/>
    <lineage>
        <taxon>Eukaryota</taxon>
        <taxon>Viridiplantae</taxon>
        <taxon>Streptophyta</taxon>
        <taxon>Embryophyta</taxon>
        <taxon>Bryophyta</taxon>
        <taxon>Sphagnophytina</taxon>
        <taxon>Sphagnopsida</taxon>
        <taxon>Sphagnales</taxon>
        <taxon>Sphagnaceae</taxon>
        <taxon>Sphagnum</taxon>
    </lineage>
</organism>
<evidence type="ECO:0000256" key="2">
    <source>
        <dbReference type="ARBA" id="ARBA00023163"/>
    </source>
</evidence>
<dbReference type="Proteomes" id="UP001497522">
    <property type="component" value="Chromosome 8"/>
</dbReference>
<dbReference type="PROSITE" id="PS50985">
    <property type="entry name" value="GRAS"/>
    <property type="match status" value="1"/>
</dbReference>
<evidence type="ECO:0000313" key="4">
    <source>
        <dbReference type="EMBL" id="CAK9881951.1"/>
    </source>
</evidence>
<sequence>MAGSKHDRSGASGGEVSPLAAQLQQAWMHTQMPKTAKRSSIAAPSSLQQQSKSTPDHHHHESYSPRSSSSSPSVATDQSQSALKSLSSIFPELAALTQQEKKPMISSVFEDGEYPDPTSTGQDAIGACPSTLFLKYEENTTTPVSQPNPRSFSASVPGALHGSNSLEQYLAAATGSAAFLRTSQSFSAGNNNNRSFYTTPAASSLSDTYSSDQYRASTLSPSEPETSGSSSSSSGISSFAADVDPADPNTFYSYLNDLMDDEPEENKCMFVQASAFQAMAKELGDLIGDHDSPTTPYSDHSRSSEKDPEVERWLEGVLSGPLPAEVPEQGLKDETTNTKSFANHESAASHEDLLQIFDSGNNNNGSWTAAAAYNNGLTGEVYVPGDHGGGAGASPRLSMIDRYKQLDSVSHSEVLEDVDDVLHMPNMSSHVPKPIMSQQLSNGHHGPPVDLSNLLLRCAQAVEQNDISHASELIAELRQRSSPYGSGSQRTAHYFTEALVARMSRTGFKLYTALTNNRPSASEMLKAFRLFVECVPLTRLSHVFLNLAIMHAIGDAKRVHIVDYGILYGVQWPCFIYHFSRLPGPPHLRITGIDLPQSGFRPSERIQETGRRLARVAQHVGVPFEFHAIAEKWEAITPAHLLLRNDEVLAVNCAFRLRHLLDESVVAASPRDLVLNRIRSMNPKIFVEAVVNSGYNAPFFMSRFRAGLSHLSTLFEAFDASMPYEIPERITIEKEMFGRQILNIVACEGLERVERAEPYKQWHSRITRAGFRQLPIMEKTRVKIKSMMRNFHRDYGIGEDGAWFLSGWKDKILHAMSVWEPIPISP</sequence>
<proteinExistence type="predicted"/>
<feature type="compositionally biased region" description="Polar residues" evidence="3">
    <location>
        <begin position="42"/>
        <end position="53"/>
    </location>
</feature>
<feature type="compositionally biased region" description="Polar residues" evidence="3">
    <location>
        <begin position="199"/>
        <end position="216"/>
    </location>
</feature>
<feature type="region of interest" description="Disordered" evidence="3">
    <location>
        <begin position="100"/>
        <end position="126"/>
    </location>
</feature>
<feature type="compositionally biased region" description="Low complexity" evidence="3">
    <location>
        <begin position="217"/>
        <end position="238"/>
    </location>
</feature>
<dbReference type="InterPro" id="IPR005202">
    <property type="entry name" value="TF_GRAS"/>
</dbReference>
<keyword evidence="2" id="KW-0804">Transcription</keyword>
<feature type="compositionally biased region" description="Basic and acidic residues" evidence="3">
    <location>
        <begin position="299"/>
        <end position="309"/>
    </location>
</feature>
<gene>
    <name evidence="4" type="ORF">CSSPJE1EN2_LOCUS23307</name>
</gene>
<feature type="compositionally biased region" description="Basic and acidic residues" evidence="3">
    <location>
        <begin position="54"/>
        <end position="63"/>
    </location>
</feature>